<evidence type="ECO:0000259" key="3">
    <source>
        <dbReference type="Pfam" id="PF23283"/>
    </source>
</evidence>
<dbReference type="InParanoid" id="A7TCF8"/>
<name>A7TCF8_NEMVE</name>
<sequence length="62" mass="6773">CAPANRCNAVATGWLRGKHPKTADGVVTRTVCFHSNGDCCRSSVKVQVRKCVSHYVYKLVPP</sequence>
<dbReference type="EMBL" id="DS476319">
    <property type="protein sequence ID" value="EDO26274.1"/>
    <property type="molecule type" value="Genomic_DNA"/>
</dbReference>
<keyword evidence="2" id="KW-1015">Disulfide bond</keyword>
<dbReference type="AlphaFoldDB" id="A7TCF8"/>
<keyword evidence="5" id="KW-1185">Reference proteome</keyword>
<dbReference type="Pfam" id="PF23283">
    <property type="entry name" value="D8C_UMOD"/>
    <property type="match status" value="1"/>
</dbReference>
<evidence type="ECO:0000256" key="1">
    <source>
        <dbReference type="ARBA" id="ARBA00022729"/>
    </source>
</evidence>
<reference evidence="4 5" key="1">
    <citation type="journal article" date="2007" name="Science">
        <title>Sea anemone genome reveals ancestral eumetazoan gene repertoire and genomic organization.</title>
        <authorList>
            <person name="Putnam N.H."/>
            <person name="Srivastava M."/>
            <person name="Hellsten U."/>
            <person name="Dirks B."/>
            <person name="Chapman J."/>
            <person name="Salamov A."/>
            <person name="Terry A."/>
            <person name="Shapiro H."/>
            <person name="Lindquist E."/>
            <person name="Kapitonov V.V."/>
            <person name="Jurka J."/>
            <person name="Genikhovich G."/>
            <person name="Grigoriev I.V."/>
            <person name="Lucas S.M."/>
            <person name="Steele R.E."/>
            <person name="Finnerty J.R."/>
            <person name="Technau U."/>
            <person name="Martindale M.Q."/>
            <person name="Rokhsar D.S."/>
        </authorList>
    </citation>
    <scope>NUCLEOTIDE SEQUENCE [LARGE SCALE GENOMIC DNA]</scope>
    <source>
        <strain evidence="5">CH2 X CH6</strain>
    </source>
</reference>
<feature type="non-terminal residue" evidence="4">
    <location>
        <position position="1"/>
    </location>
</feature>
<evidence type="ECO:0000313" key="4">
    <source>
        <dbReference type="EMBL" id="EDO26274.1"/>
    </source>
</evidence>
<dbReference type="PhylomeDB" id="A7TCF8"/>
<organism evidence="4 5">
    <name type="scientific">Nematostella vectensis</name>
    <name type="common">Starlet sea anemone</name>
    <dbReference type="NCBI Taxonomy" id="45351"/>
    <lineage>
        <taxon>Eukaryota</taxon>
        <taxon>Metazoa</taxon>
        <taxon>Cnidaria</taxon>
        <taxon>Anthozoa</taxon>
        <taxon>Hexacorallia</taxon>
        <taxon>Actiniaria</taxon>
        <taxon>Edwardsiidae</taxon>
        <taxon>Nematostella</taxon>
    </lineage>
</organism>
<dbReference type="InterPro" id="IPR057774">
    <property type="entry name" value="D8C_UMOD/GP2/OIT3-like"/>
</dbReference>
<dbReference type="KEGG" id="nve:5496656"/>
<evidence type="ECO:0000256" key="2">
    <source>
        <dbReference type="ARBA" id="ARBA00023157"/>
    </source>
</evidence>
<protein>
    <recommendedName>
        <fullName evidence="3">UMOD/GP2/OIT3-like D8C domain-containing protein</fullName>
    </recommendedName>
</protein>
<dbReference type="HOGENOM" id="CLU_2678127_0_0_1"/>
<feature type="domain" description="UMOD/GP2/OIT3-like D8C" evidence="3">
    <location>
        <begin position="1"/>
        <end position="62"/>
    </location>
</feature>
<gene>
    <name evidence="4" type="ORF">NEMVEDRAFT_v1g9558</name>
</gene>
<proteinExistence type="predicted"/>
<accession>A7TCF8</accession>
<dbReference type="Proteomes" id="UP000001593">
    <property type="component" value="Unassembled WGS sequence"/>
</dbReference>
<keyword evidence="1" id="KW-0732">Signal</keyword>
<evidence type="ECO:0000313" key="5">
    <source>
        <dbReference type="Proteomes" id="UP000001593"/>
    </source>
</evidence>
<feature type="non-terminal residue" evidence="4">
    <location>
        <position position="62"/>
    </location>
</feature>